<dbReference type="Proteomes" id="UP000694251">
    <property type="component" value="Chromosome 9"/>
</dbReference>
<sequence>MYNYIDEGTGELTKEFKEGLVDFMRFAANQEIPLECGKMYCPCSTCGNEKFLPVDSIWKHLYNRGFTPGYYIWFSHGEDFETLANSNEDDENHGLELGDNNSNEEEENITRDPTGVIQMVTDAFRETTESGIEEPNLEAKKFFDMLDAAKKPIYDGCKEGHSRLSAATRMMNIKTEYNLSEDCVDAIADFVKDLLPEPNLAPGSYYEIQKLVSSLGLPFQMIDVCVDNCMIFWRDTANLDACTFCQKPRFQVTSGKSRVPFKRMWYLPITDRLKRLYQSERTAGPMRWHAEHSSDGNISHPSDAEAWKHFNSMYKDFANEHRNVYLGLCTDGFNPFGKSGRKYSLWPVILTPYNLPPSLCMKREFLFLSILVPGPEHPRRSLDVFLQPLIHELQMLWSEGVVAYDVSLRNNFVMRAVLMWTISDFPAYGMLSGWTTHGRLSCPYCQDTTDAFQLKHGKKSCWFDCHRRFLPKNHPYRRSRNVFRKNKIRDKVTGELPDMVTFMEATHKRKSDGVFVCKKAELIAKKCRNMEHQILSQRDNDDGDTLDTNHLTQEEIDAIYQGEVQVKKGKKFGYGSIPEADPSVDASPNYEEMYLETQEKLQKSDQGIDDNEGFDQVLREDLVRGYVPNNENIPLVGGADDSGGGVLAMYVGEPSQQYPAVMENEDRDVQENASGIILWEDEIDITVGQEFRSKEAIQSLVEKGGHNNVFEFVVKKSEPLRYVVACSEAHNGFDWYIRAARCDTTKPFSIRTHRKIYSCSRSSTSTRRRSRRKDTQPMVASLLAEDYPGKLTTPPPKDLINLVQGRFGVQVSHSTAWRGKKKLQMIFEVPRGWF</sequence>
<accession>A0A8T2AEU3</accession>
<protein>
    <submittedName>
        <fullName evidence="4">Transposase MuDR plant</fullName>
    </submittedName>
</protein>
<feature type="domain" description="Transposase MuDR plant" evidence="2">
    <location>
        <begin position="683"/>
        <end position="750"/>
    </location>
</feature>
<comment type="caution">
    <text evidence="4">The sequence shown here is derived from an EMBL/GenBank/DDBJ whole genome shotgun (WGS) entry which is preliminary data.</text>
</comment>
<dbReference type="AlphaFoldDB" id="A0A8T2AEU3"/>
<dbReference type="Pfam" id="PF02992">
    <property type="entry name" value="Transposase_21"/>
    <property type="match status" value="1"/>
</dbReference>
<dbReference type="Pfam" id="PF03108">
    <property type="entry name" value="DBD_Tnp_Mut"/>
    <property type="match status" value="1"/>
</dbReference>
<evidence type="ECO:0000313" key="5">
    <source>
        <dbReference type="Proteomes" id="UP000694251"/>
    </source>
</evidence>
<dbReference type="InterPro" id="IPR004242">
    <property type="entry name" value="Transposase_21"/>
</dbReference>
<dbReference type="PANTHER" id="PTHR10775">
    <property type="entry name" value="OS08G0208400 PROTEIN"/>
    <property type="match status" value="1"/>
</dbReference>
<organism evidence="4 5">
    <name type="scientific">Arabidopsis suecica</name>
    <name type="common">Swedish thale-cress</name>
    <name type="synonym">Cardaminopsis suecica</name>
    <dbReference type="NCBI Taxonomy" id="45249"/>
    <lineage>
        <taxon>Eukaryota</taxon>
        <taxon>Viridiplantae</taxon>
        <taxon>Streptophyta</taxon>
        <taxon>Embryophyta</taxon>
        <taxon>Tracheophyta</taxon>
        <taxon>Spermatophyta</taxon>
        <taxon>Magnoliopsida</taxon>
        <taxon>eudicotyledons</taxon>
        <taxon>Gunneridae</taxon>
        <taxon>Pentapetalae</taxon>
        <taxon>rosids</taxon>
        <taxon>malvids</taxon>
        <taxon>Brassicales</taxon>
        <taxon>Brassicaceae</taxon>
        <taxon>Camelineae</taxon>
        <taxon>Arabidopsis</taxon>
    </lineage>
</organism>
<dbReference type="OrthoDB" id="1666096at2759"/>
<evidence type="ECO:0000259" key="2">
    <source>
        <dbReference type="Pfam" id="PF03108"/>
    </source>
</evidence>
<dbReference type="EMBL" id="JAEFBJ010000009">
    <property type="protein sequence ID" value="KAG7572263.1"/>
    <property type="molecule type" value="Genomic_DNA"/>
</dbReference>
<dbReference type="PANTHER" id="PTHR10775:SF185">
    <property type="entry name" value="OS08G0208400 PROTEIN"/>
    <property type="match status" value="1"/>
</dbReference>
<feature type="region of interest" description="Disordered" evidence="1">
    <location>
        <begin position="84"/>
        <end position="111"/>
    </location>
</feature>
<proteinExistence type="predicted"/>
<evidence type="ECO:0000256" key="1">
    <source>
        <dbReference type="SAM" id="MobiDB-lite"/>
    </source>
</evidence>
<gene>
    <name evidence="4" type="ORF">ISN44_As09g006350</name>
</gene>
<feature type="domain" description="Transposase-associated" evidence="3">
    <location>
        <begin position="11"/>
        <end position="78"/>
    </location>
</feature>
<keyword evidence="5" id="KW-1185">Reference proteome</keyword>
<evidence type="ECO:0000259" key="3">
    <source>
        <dbReference type="Pfam" id="PF13963"/>
    </source>
</evidence>
<dbReference type="InterPro" id="IPR029480">
    <property type="entry name" value="Transpos_assoc"/>
</dbReference>
<reference evidence="4 5" key="1">
    <citation type="submission" date="2020-12" db="EMBL/GenBank/DDBJ databases">
        <title>Concerted genomic and epigenomic changes stabilize Arabidopsis allopolyploids.</title>
        <authorList>
            <person name="Chen Z."/>
        </authorList>
    </citation>
    <scope>NUCLEOTIDE SEQUENCE [LARGE SCALE GENOMIC DNA]</scope>
    <source>
        <strain evidence="4">As9502</strain>
        <tissue evidence="4">Leaf</tissue>
    </source>
</reference>
<name>A0A8T2AEU3_ARASU</name>
<dbReference type="InterPro" id="IPR004332">
    <property type="entry name" value="Transposase_MuDR"/>
</dbReference>
<evidence type="ECO:0000313" key="4">
    <source>
        <dbReference type="EMBL" id="KAG7572263.1"/>
    </source>
</evidence>
<dbReference type="Pfam" id="PF13963">
    <property type="entry name" value="Transpos_assoc"/>
    <property type="match status" value="1"/>
</dbReference>